<dbReference type="EMBL" id="JADZGI010000001">
    <property type="protein sequence ID" value="MBH0113223.1"/>
    <property type="molecule type" value="Genomic_DNA"/>
</dbReference>
<evidence type="ECO:0000313" key="2">
    <source>
        <dbReference type="Proteomes" id="UP000617634"/>
    </source>
</evidence>
<comment type="caution">
    <text evidence="1">The sequence shown here is derived from an EMBL/GenBank/DDBJ whole genome shotgun (WGS) entry which is preliminary data.</text>
</comment>
<dbReference type="RefSeq" id="WP_197163279.1">
    <property type="nucleotide sequence ID" value="NZ_JADZGI010000001.1"/>
</dbReference>
<accession>A0A931HD05</accession>
<dbReference type="AlphaFoldDB" id="A0A931HD05"/>
<organism evidence="1 2">
    <name type="scientific">Novosphingobium aureum</name>
    <dbReference type="NCBI Taxonomy" id="2792964"/>
    <lineage>
        <taxon>Bacteria</taxon>
        <taxon>Pseudomonadati</taxon>
        <taxon>Pseudomonadota</taxon>
        <taxon>Alphaproteobacteria</taxon>
        <taxon>Sphingomonadales</taxon>
        <taxon>Sphingomonadaceae</taxon>
        <taxon>Novosphingobium</taxon>
    </lineage>
</organism>
<reference evidence="1" key="1">
    <citation type="submission" date="2020-11" db="EMBL/GenBank/DDBJ databases">
        <title>Novosphingobium aureum sp. nov., a marine bacterium isolated from sediment of a salt flat.</title>
        <authorList>
            <person name="Yoo Y."/>
            <person name="Kim J.-J."/>
        </authorList>
    </citation>
    <scope>NUCLEOTIDE SEQUENCE</scope>
    <source>
        <strain evidence="1">YJ-S2-02</strain>
    </source>
</reference>
<keyword evidence="2" id="KW-1185">Reference proteome</keyword>
<protein>
    <submittedName>
        <fullName evidence="1">Uncharacterized protein</fullName>
    </submittedName>
</protein>
<proteinExistence type="predicted"/>
<name>A0A931HD05_9SPHN</name>
<sequence>MIKAGDKVTIKPDFQDAGDSAFDWIAVDDEGNGRVSIKPTNTGLAFPPVNVVRVDMLEPARGYATEFPDFPAEAMPPIPEGFGDASWRNDLCPCFQHEGSGVVLWVDYPKGMQEDDGSARFNVVRCTMVDPVGGWQYCGDVVELLASDDWEEVARALPTFTGQQLEKEKCEDEFTRETVDGLTDGMALPVAMRVARFRLGQATIDDARAMLAEEEASANPCPDLMARLVEIIGKGAQ</sequence>
<gene>
    <name evidence="1" type="ORF">I5E68_09720</name>
</gene>
<dbReference type="Proteomes" id="UP000617634">
    <property type="component" value="Unassembled WGS sequence"/>
</dbReference>
<evidence type="ECO:0000313" key="1">
    <source>
        <dbReference type="EMBL" id="MBH0113223.1"/>
    </source>
</evidence>